<evidence type="ECO:0000256" key="5">
    <source>
        <dbReference type="SAM" id="Phobius"/>
    </source>
</evidence>
<dbReference type="Proteomes" id="UP001501410">
    <property type="component" value="Unassembled WGS sequence"/>
</dbReference>
<gene>
    <name evidence="7" type="ORF">GCM10023092_27510</name>
</gene>
<dbReference type="InterPro" id="IPR009908">
    <property type="entry name" value="Methylamine_util_MauE"/>
</dbReference>
<dbReference type="RefSeq" id="WP_344828386.1">
    <property type="nucleotide sequence ID" value="NZ_BAABEZ010000024.1"/>
</dbReference>
<feature type="transmembrane region" description="Helical" evidence="5">
    <location>
        <begin position="48"/>
        <end position="72"/>
    </location>
</feature>
<organism evidence="7 8">
    <name type="scientific">Rurimicrobium arvi</name>
    <dbReference type="NCBI Taxonomy" id="2049916"/>
    <lineage>
        <taxon>Bacteria</taxon>
        <taxon>Pseudomonadati</taxon>
        <taxon>Bacteroidota</taxon>
        <taxon>Chitinophagia</taxon>
        <taxon>Chitinophagales</taxon>
        <taxon>Chitinophagaceae</taxon>
        <taxon>Rurimicrobium</taxon>
    </lineage>
</organism>
<proteinExistence type="predicted"/>
<dbReference type="EMBL" id="BAABEZ010000024">
    <property type="protein sequence ID" value="GAA4458728.1"/>
    <property type="molecule type" value="Genomic_DNA"/>
</dbReference>
<accession>A0ABP8N3S1</accession>
<reference evidence="8" key="1">
    <citation type="journal article" date="2019" name="Int. J. Syst. Evol. Microbiol.">
        <title>The Global Catalogue of Microorganisms (GCM) 10K type strain sequencing project: providing services to taxonomists for standard genome sequencing and annotation.</title>
        <authorList>
            <consortium name="The Broad Institute Genomics Platform"/>
            <consortium name="The Broad Institute Genome Sequencing Center for Infectious Disease"/>
            <person name="Wu L."/>
            <person name="Ma J."/>
        </authorList>
    </citation>
    <scope>NUCLEOTIDE SEQUENCE [LARGE SCALE GENOMIC DNA]</scope>
    <source>
        <strain evidence="8">JCM 31921</strain>
    </source>
</reference>
<evidence type="ECO:0000313" key="8">
    <source>
        <dbReference type="Proteomes" id="UP001501410"/>
    </source>
</evidence>
<evidence type="ECO:0000313" key="7">
    <source>
        <dbReference type="EMBL" id="GAA4458728.1"/>
    </source>
</evidence>
<feature type="domain" description="Methylamine utilisation protein MauE" evidence="6">
    <location>
        <begin position="1"/>
        <end position="133"/>
    </location>
</feature>
<feature type="transmembrane region" description="Helical" evidence="5">
    <location>
        <begin position="79"/>
        <end position="98"/>
    </location>
</feature>
<keyword evidence="4 5" id="KW-0472">Membrane</keyword>
<dbReference type="NCBIfam" id="NF045576">
    <property type="entry name" value="BT_3928_fam"/>
    <property type="match status" value="1"/>
</dbReference>
<keyword evidence="2 5" id="KW-0812">Transmembrane</keyword>
<evidence type="ECO:0000259" key="6">
    <source>
        <dbReference type="Pfam" id="PF07291"/>
    </source>
</evidence>
<comment type="subcellular location">
    <subcellularLocation>
        <location evidence="1">Membrane</location>
        <topology evidence="1">Multi-pass membrane protein</topology>
    </subcellularLocation>
</comment>
<feature type="transmembrane region" description="Helical" evidence="5">
    <location>
        <begin position="118"/>
        <end position="135"/>
    </location>
</feature>
<evidence type="ECO:0000256" key="3">
    <source>
        <dbReference type="ARBA" id="ARBA00022989"/>
    </source>
</evidence>
<comment type="caution">
    <text evidence="7">The sequence shown here is derived from an EMBL/GenBank/DDBJ whole genome shotgun (WGS) entry which is preliminary data.</text>
</comment>
<feature type="transmembrane region" description="Helical" evidence="5">
    <location>
        <begin position="147"/>
        <end position="164"/>
    </location>
</feature>
<keyword evidence="3 5" id="KW-1133">Transmembrane helix</keyword>
<evidence type="ECO:0000256" key="2">
    <source>
        <dbReference type="ARBA" id="ARBA00022692"/>
    </source>
</evidence>
<sequence length="376" mass="43221">MKYLLWLLRIIVGVLFIFSGLIKANDPYGLSYKMNEFFEVWGMHGLMPYSLAFSVAMIGFEIIAGVAVLLGVAFRIFSFLLLLLTGFFTFLTAYVYLTDKIKECGCFGDCIKISNAETFWKDVILLAFVLILFAFRKRVPQMFNNRITGVLMTITVILAFGIQWRTLNYLPYFDCLAYKKGTHIWTKMQAPPGSKPDVYKTIMIYEKDGKQQEFDENNFPWEDSTWKFVDSKSILIQKGNADPEIKDFVLSDYEGNEQTEAILKQPGYTFFLFIRDVNKASTENIDRIHNLIRQSVQLNVPFYVLTSSGRNDANRFSEQYKLQGAQWLVMDVTVSKTAMRTNPGLMLLQDGTIRGKWSFKTYPKGITLTGNTLSYQ</sequence>
<keyword evidence="8" id="KW-1185">Reference proteome</keyword>
<dbReference type="Pfam" id="PF07291">
    <property type="entry name" value="MauE"/>
    <property type="match status" value="1"/>
</dbReference>
<protein>
    <submittedName>
        <fullName evidence="7">DoxX family protein</fullName>
    </submittedName>
</protein>
<evidence type="ECO:0000256" key="1">
    <source>
        <dbReference type="ARBA" id="ARBA00004141"/>
    </source>
</evidence>
<name>A0ABP8N3S1_9BACT</name>
<evidence type="ECO:0000256" key="4">
    <source>
        <dbReference type="ARBA" id="ARBA00023136"/>
    </source>
</evidence>